<accession>A0A8C4NFB2</accession>
<feature type="region of interest" description="Disordered" evidence="2">
    <location>
        <begin position="244"/>
        <end position="317"/>
    </location>
</feature>
<dbReference type="Proteomes" id="UP000694388">
    <property type="component" value="Unplaced"/>
</dbReference>
<evidence type="ECO:0000256" key="1">
    <source>
        <dbReference type="ARBA" id="ARBA00008686"/>
    </source>
</evidence>
<dbReference type="Ensembl" id="ENSEBUT00000001980.1">
    <property type="protein sequence ID" value="ENSEBUP00000001649.1"/>
    <property type="gene ID" value="ENSEBUG00000001376.1"/>
</dbReference>
<dbReference type="GO" id="GO:0005737">
    <property type="term" value="C:cytoplasm"/>
    <property type="evidence" value="ECO:0007669"/>
    <property type="project" value="InterPro"/>
</dbReference>
<comment type="similarity">
    <text evidence="1">Belongs to the dysbindin family.</text>
</comment>
<name>A0A8C4NFB2_EPTBU</name>
<dbReference type="Pfam" id="PF04440">
    <property type="entry name" value="Dysbindin"/>
    <property type="match status" value="1"/>
</dbReference>
<dbReference type="InterPro" id="IPR007531">
    <property type="entry name" value="Dysbindin"/>
</dbReference>
<feature type="region of interest" description="Disordered" evidence="2">
    <location>
        <begin position="1"/>
        <end position="34"/>
    </location>
</feature>
<keyword evidence="4" id="KW-1185">Reference proteome</keyword>
<feature type="compositionally biased region" description="Low complexity" evidence="2">
    <location>
        <begin position="269"/>
        <end position="291"/>
    </location>
</feature>
<dbReference type="PANTHER" id="PTHR16294">
    <property type="entry name" value="DYSTROBREVIN BINDING PROTEIN 1 DYSBINDIN"/>
    <property type="match status" value="1"/>
</dbReference>
<reference evidence="3" key="2">
    <citation type="submission" date="2025-09" db="UniProtKB">
        <authorList>
            <consortium name="Ensembl"/>
        </authorList>
    </citation>
    <scope>IDENTIFICATION</scope>
</reference>
<feature type="compositionally biased region" description="Polar residues" evidence="2">
    <location>
        <begin position="251"/>
        <end position="263"/>
    </location>
</feature>
<dbReference type="GeneTree" id="ENSGT00940000156479"/>
<dbReference type="AlphaFoldDB" id="A0A8C4NFB2"/>
<dbReference type="PANTHER" id="PTHR16294:SF6">
    <property type="entry name" value="DYNAMIN N-TERMINAL DOMAIN-CONTAINING PROTEIN"/>
    <property type="match status" value="1"/>
</dbReference>
<organism evidence="3 4">
    <name type="scientific">Eptatretus burgeri</name>
    <name type="common">Inshore hagfish</name>
    <dbReference type="NCBI Taxonomy" id="7764"/>
    <lineage>
        <taxon>Eukaryota</taxon>
        <taxon>Metazoa</taxon>
        <taxon>Chordata</taxon>
        <taxon>Craniata</taxon>
        <taxon>Vertebrata</taxon>
        <taxon>Cyclostomata</taxon>
        <taxon>Myxini</taxon>
        <taxon>Myxiniformes</taxon>
        <taxon>Myxinidae</taxon>
        <taxon>Eptatretinae</taxon>
        <taxon>Eptatretus</taxon>
    </lineage>
</organism>
<protein>
    <submittedName>
        <fullName evidence="3">Dystrobrevin binding protein 1</fullName>
    </submittedName>
</protein>
<evidence type="ECO:0000313" key="3">
    <source>
        <dbReference type="Ensembl" id="ENSEBUP00000001649.1"/>
    </source>
</evidence>
<sequence>ARLKTLSEKSRDAKLKKHVQKPPREAGAGSASGAGAGILHRYEKSWAELQRQTDACAHFGEVVDENFQRLLEFVEKQWDKSKQLKHELQQLPTLSSELDAVALSLGKVAALCEEAEAQLVVLEDLCEECESRQRCGALDRDVEDGREVFRRKREALNGQLAGEHAGRVRDAERCQQRKLRERQKFFEEAFQQDVEHYLSAGLLYSYTDRQALGSISSMEVNVDLLEQMDILDNSDQEALDVFLNGGADGTSEATGPDSSQENSLEAPGPEQSRCSASSSSTLTPTSNPTSPAITTLCRPSTWEGNDRPTVQPLAEDVVVEDIVADSAATESDDCETA</sequence>
<feature type="compositionally biased region" description="Basic and acidic residues" evidence="2">
    <location>
        <begin position="1"/>
        <end position="13"/>
    </location>
</feature>
<reference evidence="3" key="1">
    <citation type="submission" date="2025-08" db="UniProtKB">
        <authorList>
            <consortium name="Ensembl"/>
        </authorList>
    </citation>
    <scope>IDENTIFICATION</scope>
</reference>
<evidence type="ECO:0000256" key="2">
    <source>
        <dbReference type="SAM" id="MobiDB-lite"/>
    </source>
</evidence>
<proteinExistence type="inferred from homology"/>
<evidence type="ECO:0000313" key="4">
    <source>
        <dbReference type="Proteomes" id="UP000694388"/>
    </source>
</evidence>